<dbReference type="PANTHER" id="PTHR34220:SF7">
    <property type="entry name" value="SENSOR HISTIDINE KINASE YPDA"/>
    <property type="match status" value="1"/>
</dbReference>
<dbReference type="AlphaFoldDB" id="A0A2N5NA80"/>
<dbReference type="Proteomes" id="UP000234789">
    <property type="component" value="Unassembled WGS sequence"/>
</dbReference>
<feature type="domain" description="HAMP" evidence="7">
    <location>
        <begin position="323"/>
        <end position="376"/>
    </location>
</feature>
<keyword evidence="3" id="KW-0597">Phosphoprotein</keyword>
<dbReference type="PROSITE" id="PS50885">
    <property type="entry name" value="HAMP"/>
    <property type="match status" value="1"/>
</dbReference>
<protein>
    <submittedName>
        <fullName evidence="8">Two-component sensor histidine kinase</fullName>
    </submittedName>
</protein>
<dbReference type="EMBL" id="NFEZ01000003">
    <property type="protein sequence ID" value="PLT47243.1"/>
    <property type="molecule type" value="Genomic_DNA"/>
</dbReference>
<dbReference type="Pfam" id="PF00672">
    <property type="entry name" value="HAMP"/>
    <property type="match status" value="1"/>
</dbReference>
<dbReference type="CDD" id="cd06225">
    <property type="entry name" value="HAMP"/>
    <property type="match status" value="1"/>
</dbReference>
<dbReference type="Gene3D" id="6.10.340.10">
    <property type="match status" value="1"/>
</dbReference>
<evidence type="ECO:0000256" key="3">
    <source>
        <dbReference type="ARBA" id="ARBA00022553"/>
    </source>
</evidence>
<evidence type="ECO:0000313" key="9">
    <source>
        <dbReference type="Proteomes" id="UP000234789"/>
    </source>
</evidence>
<reference evidence="8 9" key="1">
    <citation type="submission" date="2017-05" db="EMBL/GenBank/DDBJ databases">
        <title>Functional genome analysis of Paenibacillus pasadenensis strain R16: insights on endophytic life style and antifungal activity.</title>
        <authorList>
            <person name="Passera A."/>
            <person name="Marcolungo L."/>
            <person name="Casati P."/>
            <person name="Brasca M."/>
            <person name="Quaglino F."/>
            <person name="Delledonne M."/>
        </authorList>
    </citation>
    <scope>NUCLEOTIDE SEQUENCE [LARGE SCALE GENOMIC DNA]</scope>
    <source>
        <strain evidence="8 9">R16</strain>
    </source>
</reference>
<dbReference type="GO" id="GO:0005886">
    <property type="term" value="C:plasma membrane"/>
    <property type="evidence" value="ECO:0007669"/>
    <property type="project" value="UniProtKB-SubCell"/>
</dbReference>
<evidence type="ECO:0000256" key="2">
    <source>
        <dbReference type="ARBA" id="ARBA00022475"/>
    </source>
</evidence>
<dbReference type="SUPFAM" id="SSF158472">
    <property type="entry name" value="HAMP domain-like"/>
    <property type="match status" value="1"/>
</dbReference>
<keyword evidence="4" id="KW-0808">Transferase</keyword>
<evidence type="ECO:0000256" key="4">
    <source>
        <dbReference type="ARBA" id="ARBA00022679"/>
    </source>
</evidence>
<name>A0A2N5NA80_9BACL</name>
<dbReference type="InterPro" id="IPR036890">
    <property type="entry name" value="HATPase_C_sf"/>
</dbReference>
<organism evidence="8 9">
    <name type="scientific">Paenibacillus pasadenensis</name>
    <dbReference type="NCBI Taxonomy" id="217090"/>
    <lineage>
        <taxon>Bacteria</taxon>
        <taxon>Bacillati</taxon>
        <taxon>Bacillota</taxon>
        <taxon>Bacilli</taxon>
        <taxon>Bacillales</taxon>
        <taxon>Paenibacillaceae</taxon>
        <taxon>Paenibacillus</taxon>
    </lineage>
</organism>
<gene>
    <name evidence="8" type="ORF">B8V81_1467</name>
</gene>
<dbReference type="GO" id="GO:0000155">
    <property type="term" value="F:phosphorelay sensor kinase activity"/>
    <property type="evidence" value="ECO:0007669"/>
    <property type="project" value="InterPro"/>
</dbReference>
<comment type="subcellular location">
    <subcellularLocation>
        <location evidence="1">Cell membrane</location>
        <topology evidence="1">Multi-pass membrane protein</topology>
    </subcellularLocation>
</comment>
<keyword evidence="5 6" id="KW-0472">Membrane</keyword>
<evidence type="ECO:0000313" key="8">
    <source>
        <dbReference type="EMBL" id="PLT47243.1"/>
    </source>
</evidence>
<keyword evidence="9" id="KW-1185">Reference proteome</keyword>
<keyword evidence="2" id="KW-1003">Cell membrane</keyword>
<dbReference type="RefSeq" id="WP_101808040.1">
    <property type="nucleotide sequence ID" value="NZ_NFEZ01000003.1"/>
</dbReference>
<evidence type="ECO:0000259" key="7">
    <source>
        <dbReference type="PROSITE" id="PS50885"/>
    </source>
</evidence>
<dbReference type="Pfam" id="PF06580">
    <property type="entry name" value="His_kinase"/>
    <property type="match status" value="1"/>
</dbReference>
<dbReference type="SMART" id="SM00304">
    <property type="entry name" value="HAMP"/>
    <property type="match status" value="1"/>
</dbReference>
<dbReference type="SUPFAM" id="SSF55874">
    <property type="entry name" value="ATPase domain of HSP90 chaperone/DNA topoisomerase II/histidine kinase"/>
    <property type="match status" value="1"/>
</dbReference>
<dbReference type="InterPro" id="IPR050640">
    <property type="entry name" value="Bact_2-comp_sensor_kinase"/>
</dbReference>
<evidence type="ECO:0000256" key="5">
    <source>
        <dbReference type="ARBA" id="ARBA00023136"/>
    </source>
</evidence>
<dbReference type="InterPro" id="IPR003660">
    <property type="entry name" value="HAMP_dom"/>
</dbReference>
<keyword evidence="8" id="KW-0418">Kinase</keyword>
<dbReference type="InterPro" id="IPR010559">
    <property type="entry name" value="Sig_transdc_His_kin_internal"/>
</dbReference>
<evidence type="ECO:0000256" key="6">
    <source>
        <dbReference type="SAM" id="Phobius"/>
    </source>
</evidence>
<keyword evidence="6" id="KW-1133">Transmembrane helix</keyword>
<feature type="transmembrane region" description="Helical" evidence="6">
    <location>
        <begin position="302"/>
        <end position="322"/>
    </location>
</feature>
<comment type="caution">
    <text evidence="8">The sequence shown here is derived from an EMBL/GenBank/DDBJ whole genome shotgun (WGS) entry which is preliminary data.</text>
</comment>
<dbReference type="PANTHER" id="PTHR34220">
    <property type="entry name" value="SENSOR HISTIDINE KINASE YPDA"/>
    <property type="match status" value="1"/>
</dbReference>
<keyword evidence="6" id="KW-0812">Transmembrane</keyword>
<accession>A0A2N5NA80</accession>
<proteinExistence type="predicted"/>
<evidence type="ECO:0000256" key="1">
    <source>
        <dbReference type="ARBA" id="ARBA00004651"/>
    </source>
</evidence>
<sequence length="590" mass="66270">MMHRLYKLNLKQQFVLFFVLLIVLPILLAYWLVSVKVTSVTEKQMGDTLFQLAKTSHLTLDEVIASVDGTSEKLLISPEIRRLLDAPVYTDYDRLKEYLALDQLLMNYSSPNAINYSVCIPDLAMRYTFAPTSDVKPNGVFFSCDTLPGGWFQDAVNGRGSGIIRILVKPGDNASSEKTAAYVRGMTSAHDKDRPAAVLVITGLNSLLQKNIQSLRIPSGGQIVLLDKSNTILADNAENLAVGDVLSVPASVSGAEQGVILERNGRDSWMYAFHSSADSKTKLLFKIPRQSIVGEHEGIRQLFNTLMIAYFILLLLASLYFIRHILSPLSRLTRLTRSFEPGRTLGNDIRVDRHDEIGMLHQSFIEMTKRLNQTVHDKYVLELKHKESELALLHSQINPHLLYNTLESIHWRIRLEGGEESAEMVRDLSLLMRIGLSRGESLITVEEELRHVEAYIRLQLKRYEYGFVVHWDIEEETKAVRIPKVILQPLVENAILHGIRKMGSDGRLSISLRIKAGDLQIAIADNGYRAADISKLHAILEGKLPQQGYGITNVHRRIRLHFGDGYGLSYKEVASGGTQAVMVMPLHPAD</sequence>
<dbReference type="Gene3D" id="3.30.565.10">
    <property type="entry name" value="Histidine kinase-like ATPase, C-terminal domain"/>
    <property type="match status" value="1"/>
</dbReference>